<dbReference type="InterPro" id="IPR052157">
    <property type="entry name" value="BCAA_transport_permease"/>
</dbReference>
<proteinExistence type="inferred from homology"/>
<dbReference type="STRING" id="989403.SAMN05421798_10974"/>
<feature type="transmembrane region" description="Helical" evidence="9">
    <location>
        <begin position="228"/>
        <end position="252"/>
    </location>
</feature>
<dbReference type="PANTHER" id="PTHR11795:SF451">
    <property type="entry name" value="ABC TRANSPORTER PERMEASE PROTEIN"/>
    <property type="match status" value="1"/>
</dbReference>
<evidence type="ECO:0000256" key="4">
    <source>
        <dbReference type="ARBA" id="ARBA00022692"/>
    </source>
</evidence>
<keyword evidence="11" id="KW-1185">Reference proteome</keyword>
<dbReference type="InterPro" id="IPR001851">
    <property type="entry name" value="ABC_transp_permease"/>
</dbReference>
<keyword evidence="6 9" id="KW-1133">Transmembrane helix</keyword>
<dbReference type="RefSeq" id="WP_068004819.1">
    <property type="nucleotide sequence ID" value="NZ_FOFM01000009.1"/>
</dbReference>
<organism evidence="10 11">
    <name type="scientific">Pseudovibrio axinellae</name>
    <dbReference type="NCBI Taxonomy" id="989403"/>
    <lineage>
        <taxon>Bacteria</taxon>
        <taxon>Pseudomonadati</taxon>
        <taxon>Pseudomonadota</taxon>
        <taxon>Alphaproteobacteria</taxon>
        <taxon>Hyphomicrobiales</taxon>
        <taxon>Stappiaceae</taxon>
        <taxon>Pseudovibrio</taxon>
    </lineage>
</organism>
<evidence type="ECO:0000313" key="10">
    <source>
        <dbReference type="EMBL" id="KZL19868.1"/>
    </source>
</evidence>
<comment type="subcellular location">
    <subcellularLocation>
        <location evidence="1">Cell membrane</location>
        <topology evidence="1">Multi-pass membrane protein</topology>
    </subcellularLocation>
</comment>
<feature type="transmembrane region" description="Helical" evidence="9">
    <location>
        <begin position="267"/>
        <end position="285"/>
    </location>
</feature>
<evidence type="ECO:0000256" key="7">
    <source>
        <dbReference type="ARBA" id="ARBA00023136"/>
    </source>
</evidence>
<comment type="similarity">
    <text evidence="8">Belongs to the binding-protein-dependent transport system permease family. LivHM subfamily.</text>
</comment>
<feature type="transmembrane region" description="Helical" evidence="9">
    <location>
        <begin position="194"/>
        <end position="216"/>
    </location>
</feature>
<evidence type="ECO:0000256" key="6">
    <source>
        <dbReference type="ARBA" id="ARBA00022989"/>
    </source>
</evidence>
<feature type="transmembrane region" description="Helical" evidence="9">
    <location>
        <begin position="62"/>
        <end position="87"/>
    </location>
</feature>
<feature type="transmembrane region" description="Helical" evidence="9">
    <location>
        <begin position="99"/>
        <end position="119"/>
    </location>
</feature>
<feature type="transmembrane region" description="Helical" evidence="9">
    <location>
        <begin position="6"/>
        <end position="30"/>
    </location>
</feature>
<dbReference type="GO" id="GO:0022857">
    <property type="term" value="F:transmembrane transporter activity"/>
    <property type="evidence" value="ECO:0007669"/>
    <property type="project" value="InterPro"/>
</dbReference>
<evidence type="ECO:0000256" key="9">
    <source>
        <dbReference type="SAM" id="Phobius"/>
    </source>
</evidence>
<name>A0A165ZGD9_9HYPH</name>
<accession>A0A165ZGD9</accession>
<dbReference type="EMBL" id="LMCB01000012">
    <property type="protein sequence ID" value="KZL19868.1"/>
    <property type="molecule type" value="Genomic_DNA"/>
</dbReference>
<dbReference type="Proteomes" id="UP000076577">
    <property type="component" value="Unassembled WGS sequence"/>
</dbReference>
<keyword evidence="2" id="KW-0813">Transport</keyword>
<feature type="transmembrane region" description="Helical" evidence="9">
    <location>
        <begin position="37"/>
        <end position="56"/>
    </location>
</feature>
<protein>
    <submittedName>
        <fullName evidence="10">High-affinity branched-chain amino acid transport system permease protein LivH</fullName>
    </submittedName>
</protein>
<evidence type="ECO:0000256" key="1">
    <source>
        <dbReference type="ARBA" id="ARBA00004651"/>
    </source>
</evidence>
<reference evidence="10 11" key="1">
    <citation type="journal article" date="2016" name="Front. Microbiol.">
        <title>Comparative Genomic Analysis Reveals a Diverse Repertoire of Genes Involved in Prokaryote-Eukaryote Interactions within the Pseudovibrio Genus.</title>
        <authorList>
            <person name="Romano S."/>
            <person name="Fernandez-Guerra A."/>
            <person name="Reen F.J."/>
            <person name="Glockner F.O."/>
            <person name="Crowley S.P."/>
            <person name="O'Sullivan O."/>
            <person name="Cotter P.D."/>
            <person name="Adams C."/>
            <person name="Dobson A.D."/>
            <person name="O'Gara F."/>
        </authorList>
    </citation>
    <scope>NUCLEOTIDE SEQUENCE [LARGE SCALE GENOMIC DNA]</scope>
    <source>
        <strain evidence="10 11">Ad2</strain>
    </source>
</reference>
<dbReference type="PATRIC" id="fig|989403.3.peg.1795"/>
<keyword evidence="5" id="KW-0029">Amino-acid transport</keyword>
<sequence>MPDIELFVQSLANGVSVGAIYGLIALGFVLVYKSTEVVNFALGDLLMFSAFAGWSLSVALGWPIWLAVLAAIFLTSLLSGIINEAVVSRIIGQPQFAHILLTLGIAFTLRGLILLIWGADQRSLDSLAPDTLLEVAGITLRAERVQIILITLVLVIALQFFFRKTRFGLALQALGENQMAAYLMAIPVRRAISGIWMLSGAIAAIAGLMLAPLLLVDTNLWLVMVKGLIVAVMGSFHSVPGALGAGILVGVIEQLAGVYLDAEYRDLVVYASFFAILAVFPKGLFGGQSAKKV</sequence>
<dbReference type="CDD" id="cd06582">
    <property type="entry name" value="TM_PBP1_LivH_like"/>
    <property type="match status" value="1"/>
</dbReference>
<evidence type="ECO:0000313" key="11">
    <source>
        <dbReference type="Proteomes" id="UP000076577"/>
    </source>
</evidence>
<keyword evidence="7 9" id="KW-0472">Membrane</keyword>
<dbReference type="GO" id="GO:0006865">
    <property type="term" value="P:amino acid transport"/>
    <property type="evidence" value="ECO:0007669"/>
    <property type="project" value="UniProtKB-KW"/>
</dbReference>
<gene>
    <name evidence="10" type="primary">livH_5</name>
    <name evidence="10" type="ORF">PsAD2_01690</name>
</gene>
<dbReference type="GO" id="GO:0005886">
    <property type="term" value="C:plasma membrane"/>
    <property type="evidence" value="ECO:0007669"/>
    <property type="project" value="UniProtKB-SubCell"/>
</dbReference>
<comment type="caution">
    <text evidence="10">The sequence shown here is derived from an EMBL/GenBank/DDBJ whole genome shotgun (WGS) entry which is preliminary data.</text>
</comment>
<keyword evidence="3" id="KW-1003">Cell membrane</keyword>
<evidence type="ECO:0000256" key="8">
    <source>
        <dbReference type="ARBA" id="ARBA00037998"/>
    </source>
</evidence>
<dbReference type="OrthoDB" id="9779023at2"/>
<dbReference type="PANTHER" id="PTHR11795">
    <property type="entry name" value="BRANCHED-CHAIN AMINO ACID TRANSPORT SYSTEM PERMEASE PROTEIN LIVH"/>
    <property type="match status" value="1"/>
</dbReference>
<feature type="transmembrane region" description="Helical" evidence="9">
    <location>
        <begin position="145"/>
        <end position="162"/>
    </location>
</feature>
<evidence type="ECO:0000256" key="3">
    <source>
        <dbReference type="ARBA" id="ARBA00022475"/>
    </source>
</evidence>
<dbReference type="AlphaFoldDB" id="A0A165ZGD9"/>
<keyword evidence="4 9" id="KW-0812">Transmembrane</keyword>
<evidence type="ECO:0000256" key="5">
    <source>
        <dbReference type="ARBA" id="ARBA00022970"/>
    </source>
</evidence>
<evidence type="ECO:0000256" key="2">
    <source>
        <dbReference type="ARBA" id="ARBA00022448"/>
    </source>
</evidence>
<dbReference type="Pfam" id="PF02653">
    <property type="entry name" value="BPD_transp_2"/>
    <property type="match status" value="1"/>
</dbReference>